<reference evidence="2" key="1">
    <citation type="submission" date="2023-10" db="EMBL/GenBank/DDBJ databases">
        <authorList>
            <person name="Chen Y."/>
            <person name="Shah S."/>
            <person name="Dougan E. K."/>
            <person name="Thang M."/>
            <person name="Chan C."/>
        </authorList>
    </citation>
    <scope>NUCLEOTIDE SEQUENCE [LARGE SCALE GENOMIC DNA]</scope>
</reference>
<protein>
    <submittedName>
        <fullName evidence="2">Uncharacterized protein</fullName>
    </submittedName>
</protein>
<gene>
    <name evidence="2" type="ORF">PCOR1329_LOCUS48964</name>
</gene>
<evidence type="ECO:0000313" key="2">
    <source>
        <dbReference type="EMBL" id="CAK0859662.1"/>
    </source>
</evidence>
<name>A0ABN9UIY5_9DINO</name>
<keyword evidence="3" id="KW-1185">Reference proteome</keyword>
<dbReference type="Proteomes" id="UP001189429">
    <property type="component" value="Unassembled WGS sequence"/>
</dbReference>
<proteinExistence type="predicted"/>
<feature type="region of interest" description="Disordered" evidence="1">
    <location>
        <begin position="748"/>
        <end position="767"/>
    </location>
</feature>
<dbReference type="EMBL" id="CAUYUJ010015924">
    <property type="protein sequence ID" value="CAK0859662.1"/>
    <property type="molecule type" value="Genomic_DNA"/>
</dbReference>
<evidence type="ECO:0000256" key="1">
    <source>
        <dbReference type="SAM" id="MobiDB-lite"/>
    </source>
</evidence>
<organism evidence="2 3">
    <name type="scientific">Prorocentrum cordatum</name>
    <dbReference type="NCBI Taxonomy" id="2364126"/>
    <lineage>
        <taxon>Eukaryota</taxon>
        <taxon>Sar</taxon>
        <taxon>Alveolata</taxon>
        <taxon>Dinophyceae</taxon>
        <taxon>Prorocentrales</taxon>
        <taxon>Prorocentraceae</taxon>
        <taxon>Prorocentrum</taxon>
    </lineage>
</organism>
<sequence length="961" mass="105214">MADLGPADRDLVGPALVETIRCKELTEYVCSAARVHNVETFIRYLGGEGAERPKKRGRIGRKTADDAEKRADLVQSLRAQESAADAVAKYVAASAGAGQGGDVSETAQFTTTYQMKFDAPSRRCVVGFGAQSLNWSARLAGLGDVDDWDIKKCTFTLAPQIAARVEFALGQHPAAKFESLRRYSTDTAAVCEELGMTTEDAKSTCVSVFCGGNPPEALSENSFLLALGREGIYLRWLAVSLNPEMHEVFVRDSSRRSPAATTWFYMWTYVEDCVLSAWVDFINTQAVQHLSLNFDGVMVDPGRVGDRAAFKADSEKAILEATEYSVEVALKNHARFLDMLVGDAETVARDDATIPEVLLAAGNCIILMMARLTDNVAAAATMANKRNKANKDAAECKVRTYQDCSKLMKQFLVPSLDFPTGEGRYLIHTENGGHPQCVAATLLQDDVCHVFVGEKTYETKISTVRRCWSASADSKFLAQFKLSAVVLPPNTQEQVLLDLKAGGSASDGSCSGGAPYTEGKGLRQDIADELCKKSDATHGAIVHDLHTATTVTVTPWQCNSKKCRLTYGPNFAWVGGRKKNTATLADLECAGVVFISSKRGFTLRYVRYYEAMLFRSFVSARGADWAQKDVFDDGDGSGWQGKEFLVNMRKLHSHAIMYVLAVQELEPLDKHLDIYVEEDISESALRTCDEHLHRRVYPPANSASVTELVGDGHEKVLARCSGGCGLPGGKVLKRPSAARKFAGKALTKKPAAAKTRSKPEPVAKKAAVIKRPAATMAGTKRKAPRSLHHNNGWFMLLTTSGRVVAVTEQSAPEGNDVVKSTILRVLPQYPKVNCFMCDRACSAMPSALLDDQINPIKYWVVDRLHAQKHVPTCACNPLFIHRLKLRISGLNTQVAEQCFSWFRGYSRVFNEMSPSRHRFLVLYFVAKHNSMLSAGDTDHLGHPAAAASKIHKKPSGHYPCA</sequence>
<comment type="caution">
    <text evidence="2">The sequence shown here is derived from an EMBL/GenBank/DDBJ whole genome shotgun (WGS) entry which is preliminary data.</text>
</comment>
<accession>A0ABN9UIY5</accession>
<evidence type="ECO:0000313" key="3">
    <source>
        <dbReference type="Proteomes" id="UP001189429"/>
    </source>
</evidence>